<name>A0A1I6LKU0_9RHOB</name>
<protein>
    <submittedName>
        <fullName evidence="1">Uncharacterized protein</fullName>
    </submittedName>
</protein>
<dbReference type="Proteomes" id="UP000198926">
    <property type="component" value="Unassembled WGS sequence"/>
</dbReference>
<organism evidence="1 2">
    <name type="scientific">Yoonia litorea</name>
    <dbReference type="NCBI Taxonomy" id="1123755"/>
    <lineage>
        <taxon>Bacteria</taxon>
        <taxon>Pseudomonadati</taxon>
        <taxon>Pseudomonadota</taxon>
        <taxon>Alphaproteobacteria</taxon>
        <taxon>Rhodobacterales</taxon>
        <taxon>Paracoccaceae</taxon>
        <taxon>Yoonia</taxon>
    </lineage>
</organism>
<proteinExistence type="predicted"/>
<dbReference type="EMBL" id="FOZM01000001">
    <property type="protein sequence ID" value="SFS04008.1"/>
    <property type="molecule type" value="Genomic_DNA"/>
</dbReference>
<dbReference type="AlphaFoldDB" id="A0A1I6LKU0"/>
<gene>
    <name evidence="1" type="ORF">SAMN05444714_0625</name>
</gene>
<sequence length="49" mass="5464">MLDIDPLFNQLPLAHDICEIGQFTSRSAFTQIAIGSDVSFKDVARLVRN</sequence>
<evidence type="ECO:0000313" key="2">
    <source>
        <dbReference type="Proteomes" id="UP000198926"/>
    </source>
</evidence>
<accession>A0A1I6LKU0</accession>
<evidence type="ECO:0000313" key="1">
    <source>
        <dbReference type="EMBL" id="SFS04008.1"/>
    </source>
</evidence>
<reference evidence="1 2" key="1">
    <citation type="submission" date="2016-10" db="EMBL/GenBank/DDBJ databases">
        <authorList>
            <person name="de Groot N.N."/>
        </authorList>
    </citation>
    <scope>NUCLEOTIDE SEQUENCE [LARGE SCALE GENOMIC DNA]</scope>
    <source>
        <strain evidence="1 2">DSM 29433</strain>
    </source>
</reference>
<keyword evidence="2" id="KW-1185">Reference proteome</keyword>
<dbReference type="STRING" id="1123755.SAMN05444714_0625"/>